<sequence length="533" mass="60135">MLHSEDNNGGNPLRSIGVDDDVYTGELKEDIKDVARAVLKGDRDITKLRSFYWPRFLRTVVEASDCEGNRKHYRALSSKHQPKSGGLLTTQFKGMDPNVCNPLSKASENPWNQEHKKTDILNEIWVDVSRTNYSNREWFSIEDNQRSMQRILYVWCKERNKDYRQGMSDIATVLLYGLVGDDTDNCIGRHGLADGEADAFMLFDTVMSGTIQHAEMFYSESTGNGNTLLPSQSQPKSKILKRCEYVFDKLLPQADEDLSNHLHNSAKIAPSLFLMRWIRLIFAREMHVVEVLRLWDFIFADSYLHWSATGELSMPLVDFMAVSMILQVRSTLINGDNTACLQRLMRYPPVDCVEPLVGRALRLRDGDAALSPRIVCDDTVEDDEKVLTMTMEGKSKLAPQLQVSPEEPLQRAPQIDPLMVGFPLETRYDAMIVDQGEHTSLSSLFGTVVHTAVGALSTAITEGRALPQSYANKSNTAEQAGSPTVVPPEQIRMPRDLADSWDDETVAVEHDKGSDEELSIECDQNLIERVMWL</sequence>
<dbReference type="OrthoDB" id="27140at2759"/>
<evidence type="ECO:0000259" key="2">
    <source>
        <dbReference type="PROSITE" id="PS50086"/>
    </source>
</evidence>
<dbReference type="PANTHER" id="PTHR22957">
    <property type="entry name" value="TBC1 DOMAIN FAMILY MEMBER GTPASE-ACTIVATING PROTEIN"/>
    <property type="match status" value="1"/>
</dbReference>
<accession>C5LQI1</accession>
<dbReference type="InterPro" id="IPR000195">
    <property type="entry name" value="Rab-GAP-TBC_dom"/>
</dbReference>
<keyword evidence="4" id="KW-1185">Reference proteome</keyword>
<dbReference type="Gene3D" id="1.10.8.270">
    <property type="entry name" value="putative rabgap domain of human tbc1 domain family member 14 like domains"/>
    <property type="match status" value="1"/>
</dbReference>
<dbReference type="PROSITE" id="PS50086">
    <property type="entry name" value="TBC_RABGAP"/>
    <property type="match status" value="1"/>
</dbReference>
<proteinExistence type="predicted"/>
<dbReference type="Gene3D" id="1.10.472.80">
    <property type="entry name" value="Ypt/Rab-GAP domain of gyp1p, domain 3"/>
    <property type="match status" value="1"/>
</dbReference>
<evidence type="ECO:0000313" key="3">
    <source>
        <dbReference type="EMBL" id="EER01027.1"/>
    </source>
</evidence>
<dbReference type="PANTHER" id="PTHR22957:SF337">
    <property type="entry name" value="TBC1 DOMAIN FAMILY MEMBER 5"/>
    <property type="match status" value="1"/>
</dbReference>
<dbReference type="GO" id="GO:0005096">
    <property type="term" value="F:GTPase activator activity"/>
    <property type="evidence" value="ECO:0007669"/>
    <property type="project" value="UniProtKB-KW"/>
</dbReference>
<evidence type="ECO:0000256" key="1">
    <source>
        <dbReference type="ARBA" id="ARBA00022468"/>
    </source>
</evidence>
<dbReference type="OMA" id="ASENPWN"/>
<keyword evidence="1" id="KW-0343">GTPase activation</keyword>
<evidence type="ECO:0000313" key="4">
    <source>
        <dbReference type="Proteomes" id="UP000007800"/>
    </source>
</evidence>
<dbReference type="RefSeq" id="XP_002768309.1">
    <property type="nucleotide sequence ID" value="XM_002768263.1"/>
</dbReference>
<feature type="domain" description="Rab-GAP TBC" evidence="2">
    <location>
        <begin position="43"/>
        <end position="302"/>
    </location>
</feature>
<organism evidence="4">
    <name type="scientific">Perkinsus marinus (strain ATCC 50983 / TXsc)</name>
    <dbReference type="NCBI Taxonomy" id="423536"/>
    <lineage>
        <taxon>Eukaryota</taxon>
        <taxon>Sar</taxon>
        <taxon>Alveolata</taxon>
        <taxon>Perkinsozoa</taxon>
        <taxon>Perkinsea</taxon>
        <taxon>Perkinsida</taxon>
        <taxon>Perkinsidae</taxon>
        <taxon>Perkinsus</taxon>
    </lineage>
</organism>
<protein>
    <recommendedName>
        <fullName evidence="2">Rab-GAP TBC domain-containing protein</fullName>
    </recommendedName>
</protein>
<dbReference type="InterPro" id="IPR035969">
    <property type="entry name" value="Rab-GAP_TBC_sf"/>
</dbReference>
<dbReference type="SMART" id="SM00164">
    <property type="entry name" value="TBC"/>
    <property type="match status" value="1"/>
</dbReference>
<dbReference type="SUPFAM" id="SSF47923">
    <property type="entry name" value="Ypt/Rab-GAP domain of gyp1p"/>
    <property type="match status" value="2"/>
</dbReference>
<name>C5LQI1_PERM5</name>
<dbReference type="AlphaFoldDB" id="C5LQI1"/>
<reference evidence="3 4" key="1">
    <citation type="submission" date="2008-07" db="EMBL/GenBank/DDBJ databases">
        <authorList>
            <person name="El-Sayed N."/>
            <person name="Caler E."/>
            <person name="Inman J."/>
            <person name="Amedeo P."/>
            <person name="Hass B."/>
            <person name="Wortman J."/>
        </authorList>
    </citation>
    <scope>NUCLEOTIDE SEQUENCE [LARGE SCALE GENOMIC DNA]</scope>
    <source>
        <strain evidence="4">ATCC 50983 / TXsc</strain>
    </source>
</reference>
<gene>
    <name evidence="3" type="ORF">Pmar_PMAR025125</name>
</gene>
<dbReference type="InParanoid" id="C5LQI1"/>
<dbReference type="Pfam" id="PF00566">
    <property type="entry name" value="RabGAP-TBC"/>
    <property type="match status" value="1"/>
</dbReference>
<dbReference type="GeneID" id="9057526"/>
<dbReference type="Proteomes" id="UP000007800">
    <property type="component" value="Unassembled WGS sequence"/>
</dbReference>
<dbReference type="EMBL" id="GG684603">
    <property type="protein sequence ID" value="EER01027.1"/>
    <property type="molecule type" value="Genomic_DNA"/>
</dbReference>